<keyword evidence="9" id="KW-1185">Reference proteome</keyword>
<dbReference type="Proteomes" id="UP000526501">
    <property type="component" value="Unassembled WGS sequence"/>
</dbReference>
<dbReference type="InterPro" id="IPR017853">
    <property type="entry name" value="GH"/>
</dbReference>
<feature type="domain" description="Glycosyl hydrolase family 30 TIM-barrel" evidence="6">
    <location>
        <begin position="80"/>
        <end position="417"/>
    </location>
</feature>
<dbReference type="Gene3D" id="3.20.20.80">
    <property type="entry name" value="Glycosidases"/>
    <property type="match status" value="1"/>
</dbReference>
<evidence type="ECO:0000256" key="2">
    <source>
        <dbReference type="ARBA" id="ARBA00022729"/>
    </source>
</evidence>
<name>A0A7X1E9D1_9BACT</name>
<dbReference type="AlphaFoldDB" id="A0A7X1E9D1"/>
<dbReference type="RefSeq" id="WP_185660946.1">
    <property type="nucleotide sequence ID" value="NZ_CAWPOO010000012.1"/>
</dbReference>
<reference evidence="8 9" key="1">
    <citation type="submission" date="2020-07" db="EMBL/GenBank/DDBJ databases">
        <authorList>
            <person name="Feng X."/>
        </authorList>
    </citation>
    <scope>NUCLEOTIDE SEQUENCE [LARGE SCALE GENOMIC DNA]</scope>
    <source>
        <strain evidence="8 9">JCM23202</strain>
    </source>
</reference>
<evidence type="ECO:0000313" key="8">
    <source>
        <dbReference type="EMBL" id="MBC2607083.1"/>
    </source>
</evidence>
<keyword evidence="2 5" id="KW-0732">Signal</keyword>
<dbReference type="Pfam" id="PF02055">
    <property type="entry name" value="Glyco_hydro_30"/>
    <property type="match status" value="1"/>
</dbReference>
<organism evidence="8 9">
    <name type="scientific">Pelagicoccus albus</name>
    <dbReference type="NCBI Taxonomy" id="415222"/>
    <lineage>
        <taxon>Bacteria</taxon>
        <taxon>Pseudomonadati</taxon>
        <taxon>Verrucomicrobiota</taxon>
        <taxon>Opitutia</taxon>
        <taxon>Puniceicoccales</taxon>
        <taxon>Pelagicoccaceae</taxon>
        <taxon>Pelagicoccus</taxon>
    </lineage>
</organism>
<accession>A0A7X1E9D1</accession>
<protein>
    <submittedName>
        <fullName evidence="8">Glycoside hydrolase family 30 protein</fullName>
    </submittedName>
</protein>
<evidence type="ECO:0000259" key="6">
    <source>
        <dbReference type="Pfam" id="PF02055"/>
    </source>
</evidence>
<feature type="chain" id="PRO_5030635400" evidence="5">
    <location>
        <begin position="23"/>
        <end position="483"/>
    </location>
</feature>
<dbReference type="GO" id="GO:0006680">
    <property type="term" value="P:glucosylceramide catabolic process"/>
    <property type="evidence" value="ECO:0007669"/>
    <property type="project" value="TreeGrafter"/>
</dbReference>
<evidence type="ECO:0000256" key="5">
    <source>
        <dbReference type="SAM" id="SignalP"/>
    </source>
</evidence>
<dbReference type="GO" id="GO:0016020">
    <property type="term" value="C:membrane"/>
    <property type="evidence" value="ECO:0007669"/>
    <property type="project" value="GOC"/>
</dbReference>
<dbReference type="InterPro" id="IPR033452">
    <property type="entry name" value="GH30_C"/>
</dbReference>
<gene>
    <name evidence="8" type="ORF">H5P27_13600</name>
</gene>
<evidence type="ECO:0000313" key="9">
    <source>
        <dbReference type="Proteomes" id="UP000526501"/>
    </source>
</evidence>
<proteinExistence type="inferred from homology"/>
<dbReference type="InterPro" id="IPR013780">
    <property type="entry name" value="Glyco_hydro_b"/>
</dbReference>
<dbReference type="EMBL" id="JACHVC010000012">
    <property type="protein sequence ID" value="MBC2607083.1"/>
    <property type="molecule type" value="Genomic_DNA"/>
</dbReference>
<keyword evidence="3 4" id="KW-0378">Hydrolase</keyword>
<dbReference type="InterPro" id="IPR001139">
    <property type="entry name" value="Glyco_hydro_30"/>
</dbReference>
<feature type="signal peptide" evidence="5">
    <location>
        <begin position="1"/>
        <end position="22"/>
    </location>
</feature>
<dbReference type="PRINTS" id="PR00843">
    <property type="entry name" value="GLHYDRLASE30"/>
</dbReference>
<dbReference type="Gene3D" id="2.60.40.1180">
    <property type="entry name" value="Golgi alpha-mannosidase II"/>
    <property type="match status" value="1"/>
</dbReference>
<evidence type="ECO:0000256" key="3">
    <source>
        <dbReference type="ARBA" id="ARBA00022801"/>
    </source>
</evidence>
<evidence type="ECO:0000256" key="4">
    <source>
        <dbReference type="RuleBase" id="RU361188"/>
    </source>
</evidence>
<keyword evidence="4" id="KW-0326">Glycosidase</keyword>
<dbReference type="Pfam" id="PF17189">
    <property type="entry name" value="Glyco_hydro_30C"/>
    <property type="match status" value="1"/>
</dbReference>
<dbReference type="InterPro" id="IPR033453">
    <property type="entry name" value="Glyco_hydro_30_TIM-barrel"/>
</dbReference>
<feature type="domain" description="Glycosyl hydrolase family 30 beta sandwich" evidence="7">
    <location>
        <begin position="420"/>
        <end position="480"/>
    </location>
</feature>
<comment type="similarity">
    <text evidence="1 4">Belongs to the glycosyl hydrolase 30 family.</text>
</comment>
<dbReference type="GO" id="GO:0004348">
    <property type="term" value="F:glucosylceramidase activity"/>
    <property type="evidence" value="ECO:0007669"/>
    <property type="project" value="InterPro"/>
</dbReference>
<evidence type="ECO:0000256" key="1">
    <source>
        <dbReference type="ARBA" id="ARBA00005382"/>
    </source>
</evidence>
<dbReference type="PROSITE" id="PS51257">
    <property type="entry name" value="PROKAR_LIPOPROTEIN"/>
    <property type="match status" value="1"/>
</dbReference>
<dbReference type="SUPFAM" id="SSF51445">
    <property type="entry name" value="(Trans)glycosidases"/>
    <property type="match status" value="1"/>
</dbReference>
<dbReference type="PANTHER" id="PTHR11069">
    <property type="entry name" value="GLUCOSYLCERAMIDASE"/>
    <property type="match status" value="1"/>
</dbReference>
<sequence length="483" mass="54350">MKTPIISALAIALAACSMNVNAKEPKKSTWTEVIPYATAKDTDLRLTEQKALSFEPFGQPLETEAMIWLDTTHTFQSFVGVGAAITDAAAETFAKLPADKQEALLSAYFDPAEGIGYTLARTHIASCDFSSSMYDYVDEGDASLDSFDVSLDERYRIPMIKRAMEVAGDDLKLYASPWSPPAWMKDSGNRLRGGKLLPEFRDAWARHFVKFIEEYESRGMPMWGLTVQNEPMAVQTWESCVFTAEEERDFVRDHLGPALESAGMSDKKLIVWDHNRDLIYQRASTILNDAEAAKYVWGVGFHWYEPWTGGDMQFYNLQQVAESYPDFKLVFTEGCAESFDATRWDAWELGERYGHSMVSDFKAGTVAWTDWNILLNERGGPNHVGNYCFAPVHANTNEGELIFTNSYYYIGHFSKFIKPGAKRIASSSSRDQIREVAFLNPDGSLALVVLNETEEPLEFRILIDGNAAKTTSLPRSISTYILR</sequence>
<evidence type="ECO:0000259" key="7">
    <source>
        <dbReference type="Pfam" id="PF17189"/>
    </source>
</evidence>
<comment type="caution">
    <text evidence="8">The sequence shown here is derived from an EMBL/GenBank/DDBJ whole genome shotgun (WGS) entry which is preliminary data.</text>
</comment>
<dbReference type="PANTHER" id="PTHR11069:SF23">
    <property type="entry name" value="LYSOSOMAL ACID GLUCOSYLCERAMIDASE"/>
    <property type="match status" value="1"/>
</dbReference>